<feature type="region of interest" description="Disordered" evidence="1">
    <location>
        <begin position="461"/>
        <end position="490"/>
    </location>
</feature>
<gene>
    <name evidence="3" type="ORF">RDWZM_004752</name>
</gene>
<organism evidence="3 4">
    <name type="scientific">Blomia tropicalis</name>
    <name type="common">Mite</name>
    <dbReference type="NCBI Taxonomy" id="40697"/>
    <lineage>
        <taxon>Eukaryota</taxon>
        <taxon>Metazoa</taxon>
        <taxon>Ecdysozoa</taxon>
        <taxon>Arthropoda</taxon>
        <taxon>Chelicerata</taxon>
        <taxon>Arachnida</taxon>
        <taxon>Acari</taxon>
        <taxon>Acariformes</taxon>
        <taxon>Sarcoptiformes</taxon>
        <taxon>Astigmata</taxon>
        <taxon>Glycyphagoidea</taxon>
        <taxon>Echimyopodidae</taxon>
        <taxon>Blomia</taxon>
    </lineage>
</organism>
<feature type="transmembrane region" description="Helical" evidence="2">
    <location>
        <begin position="394"/>
        <end position="417"/>
    </location>
</feature>
<evidence type="ECO:0000313" key="3">
    <source>
        <dbReference type="EMBL" id="KAJ6218940.1"/>
    </source>
</evidence>
<proteinExistence type="predicted"/>
<sequence>MTKKDSRNPCREMANNNAKQMQILCIGKLDSRLILITHDYLVYELPLQSIGTTIGRLYVGNIKPIPIAKKWPNLARTKGFKIAMENFYNAFTAFDSNGEYLLFTTKWLKCECVGITYDIPCKKIANSDGSQLTIRCIGKLKSRIILITKHYLVYDLPIDSLGSTLNKLYIGNNTPIPIEQKWPNFVSSKYFTVAKNHFYNSFTAIDSIGQEYLLITTKNVSCNCVGATYNIDKKRTYRGRTYYNRDDQVLLSSNELSKFYALHKEKGNLYISQYYFTDKEIPTSRILPVEHDGDFPIFFPICAVGKNQILVVRHNDQDYDCDHVDWPVLNGFVSDGKFYLFGSNYIITFPQKVYTEPNQPVNFERIPFNDFIQCGGDVDVNKPRDVAVAKHPPLMLIFIILLVLLILLICLCCLLCLMREAEKRRKKNKKQSKSGNVEPTRTEAAGPFSFLQSINRSVRSGKMPSLSMLSKNAPSQSNLQNPDLQRSARSASAPIFSALTKRIRSPSNETKCSNGGNLPVSIRSSKRSSKHSLKMSSNSKKGPKSIRSSKRSARQKSSRNISHRPISGNPTQRSK</sequence>
<evidence type="ECO:0000256" key="1">
    <source>
        <dbReference type="SAM" id="MobiDB-lite"/>
    </source>
</evidence>
<feature type="compositionally biased region" description="Basic residues" evidence="1">
    <location>
        <begin position="541"/>
        <end position="557"/>
    </location>
</feature>
<evidence type="ECO:0000256" key="2">
    <source>
        <dbReference type="SAM" id="Phobius"/>
    </source>
</evidence>
<name>A0A9Q0M4F2_BLOTA</name>
<feature type="compositionally biased region" description="Basic residues" evidence="1">
    <location>
        <begin position="524"/>
        <end position="533"/>
    </location>
</feature>
<keyword evidence="2" id="KW-1133">Transmembrane helix</keyword>
<evidence type="ECO:0000313" key="4">
    <source>
        <dbReference type="Proteomes" id="UP001142055"/>
    </source>
</evidence>
<feature type="region of interest" description="Disordered" evidence="1">
    <location>
        <begin position="504"/>
        <end position="575"/>
    </location>
</feature>
<dbReference type="AlphaFoldDB" id="A0A9Q0M4F2"/>
<feature type="compositionally biased region" description="Polar residues" evidence="1">
    <location>
        <begin position="467"/>
        <end position="490"/>
    </location>
</feature>
<feature type="compositionally biased region" description="Polar residues" evidence="1">
    <location>
        <begin position="505"/>
        <end position="516"/>
    </location>
</feature>
<comment type="caution">
    <text evidence="3">The sequence shown here is derived from an EMBL/GenBank/DDBJ whole genome shotgun (WGS) entry which is preliminary data.</text>
</comment>
<accession>A0A9Q0M4F2</accession>
<keyword evidence="2" id="KW-0472">Membrane</keyword>
<dbReference type="EMBL" id="JAPWDV010000002">
    <property type="protein sequence ID" value="KAJ6218940.1"/>
    <property type="molecule type" value="Genomic_DNA"/>
</dbReference>
<keyword evidence="4" id="KW-1185">Reference proteome</keyword>
<keyword evidence="2" id="KW-0812">Transmembrane</keyword>
<reference evidence="3" key="1">
    <citation type="submission" date="2022-12" db="EMBL/GenBank/DDBJ databases">
        <title>Genome assemblies of Blomia tropicalis.</title>
        <authorList>
            <person name="Cui Y."/>
        </authorList>
    </citation>
    <scope>NUCLEOTIDE SEQUENCE</scope>
    <source>
        <tissue evidence="3">Adult mites</tissue>
    </source>
</reference>
<dbReference type="Proteomes" id="UP001142055">
    <property type="component" value="Chromosome 2"/>
</dbReference>
<protein>
    <submittedName>
        <fullName evidence="3">Uncharacterized protein</fullName>
    </submittedName>
</protein>